<sequence length="1406" mass="153685">MGKGGGGGHTPYEAPESGRSKQRIKIVEVISEGEIQGLKDNVKSIYLDKTPIQNANGSYNFKNMELQGTIGSQDQAIMRGFNTSEREIGVGAEVKQATALTRTVTDAKVTRLRLTLGVRSLFQQKDNGDTVAASVDLVVTVGNQQYPVNFNGKYSSQYLRQMVIDNLPQVPFQIKVERLTADSEKQRLQNATIWSSYTEIIDTEFAYPNTALAGIMFDSEYFSNIPQRNYLVRGIKVKVPSNYDPIDRSYNGLWDGRFKVAWTNNPAWIFYDLLTNKRYGMGQRLGDFNVDKWALYAIAQYCDVLVPDGFGGTEPRMTCNCWLTEQRQAYDLINDLASIFRAMPVWNGQQLTAIQDRPADPVWTYTNANVVNGEFDRSYSALKARHNIIHVEYLDKNDFYEKKIEYVSDDEAVKRYGANVKKVTAFGCTSRGQAYRLGRWILETEKLEKETITFSVGREGLMHLPGDIIRVADNHYAGTNIGGRVLAVKGREVTLDREIDVNGASYFSYINAEAKQQTIKIQAVNGSIITLDSTPTGLTEFGVWSLATSAVRGGLYRAVSISENENGSYTITALQHEPQKEAIVDNGAHFEAVSKTLYSAPQLTDVVINTASGTGAVINAEVTAGNAIITRYDILIYQGEKLYQSYIGQKTAEVKLDNLPNGNYSVVIIAKDDKGRVLSEKTKTFTIDRPPIPTGVVVSGGIENILIEWDYVDEFTQTEIYFATEDDWMAAKRLVKVSDNRMYAHTVAPNSVYYYWLCHTRGQNVGPLYQMQGLRGETSADIEKALNELQQELSENVVNEVIDTGFAARGLEAVKVVETLGNVAQFQQVNLIYNLADKRFYTWNGQRYATMEIDNITPDQINGVIPAEKLARIPTQQLSGTLSASQIASNSIGTNHLQAAAVGTQQLRANAITADKLAANSVTTGSIQAGAIRGTHIAAGELTADKLAIGLGGNLLYNPIFANNADGWSLYQNTNVVNANSGININNNSEGNWQGKEYLAGENQYRWQPSMKSATLPEQRFGGIYQDIKLVAGNWYLLSGFVAAHRGYVSVNIEPQNGLKIANVSRSYSGAGVGDTSMSSYTNGLQDTTRIWMKFQVTASGTARCIFDQHKKANVDNTFTVLRRPMLEECTQYTREPSPWRPTGVTVIHGGSIKTGTVIAEKLAANSVTAEKIAAGAINASKIATNAITSTHIATRSLSADKLNVSNLSAISANLGKVTAGTITGTRIEGNTIQGGTISGTTINGATINGGTIRGVNIEGVTVRAENIIGDVVKVYSSRVIETKQGKAPFEHYSYAYPNIVIPAANRTRSAVISPIVLVAAGKNGYYTARGGDKETYHPPRSSSKSLTILVNGKELVKGTAYTTDAAVSTTVISESFIIPANQHTVVSFKNGGNIGGSITLFVQQV</sequence>
<evidence type="ECO:0000313" key="4">
    <source>
        <dbReference type="EMBL" id="HJF74578.1"/>
    </source>
</evidence>
<reference evidence="4" key="1">
    <citation type="journal article" date="2021" name="PeerJ">
        <title>Extensive microbial diversity within the chicken gut microbiome revealed by metagenomics and culture.</title>
        <authorList>
            <person name="Gilroy R."/>
            <person name="Ravi A."/>
            <person name="Getino M."/>
            <person name="Pursley I."/>
            <person name="Horton D.L."/>
            <person name="Alikhan N.F."/>
            <person name="Baker D."/>
            <person name="Gharbi K."/>
            <person name="Hall N."/>
            <person name="Watson M."/>
            <person name="Adriaenssens E.M."/>
            <person name="Foster-Nyarko E."/>
            <person name="Jarju S."/>
            <person name="Secka A."/>
            <person name="Antonio M."/>
            <person name="Oren A."/>
            <person name="Chaudhuri R.R."/>
            <person name="La Ragione R."/>
            <person name="Hildebrand F."/>
            <person name="Pallen M.J."/>
        </authorList>
    </citation>
    <scope>NUCLEOTIDE SEQUENCE</scope>
    <source>
        <strain evidence="4">ChiHjej11B10-15683</strain>
    </source>
</reference>
<reference evidence="4" key="2">
    <citation type="submission" date="2021-09" db="EMBL/GenBank/DDBJ databases">
        <authorList>
            <person name="Gilroy R."/>
        </authorList>
    </citation>
    <scope>NUCLEOTIDE SEQUENCE</scope>
    <source>
        <strain evidence="4">ChiHjej11B10-15683</strain>
    </source>
</reference>
<accession>A0A921HC67</accession>
<evidence type="ECO:0000259" key="3">
    <source>
        <dbReference type="Pfam" id="PF24801"/>
    </source>
</evidence>
<organism evidence="4 5">
    <name type="scientific">Gallibacterium anatis</name>
    <dbReference type="NCBI Taxonomy" id="750"/>
    <lineage>
        <taxon>Bacteria</taxon>
        <taxon>Pseudomonadati</taxon>
        <taxon>Pseudomonadota</taxon>
        <taxon>Gammaproteobacteria</taxon>
        <taxon>Pasteurellales</taxon>
        <taxon>Pasteurellaceae</taxon>
        <taxon>Gallibacterium</taxon>
    </lineage>
</organism>
<dbReference type="EMBL" id="DYVQ01000083">
    <property type="protein sequence ID" value="HJF74578.1"/>
    <property type="molecule type" value="Genomic_DNA"/>
</dbReference>
<comment type="caution">
    <text evidence="4">The sequence shown here is derived from an EMBL/GenBank/DDBJ whole genome shotgun (WGS) entry which is preliminary data.</text>
</comment>
<proteinExistence type="predicted"/>
<dbReference type="InterPro" id="IPR032876">
    <property type="entry name" value="J_dom"/>
</dbReference>
<dbReference type="Pfam" id="PF24801">
    <property type="entry name" value="FNIII-A_GpJ"/>
    <property type="match status" value="1"/>
</dbReference>
<dbReference type="InterPro" id="IPR055385">
    <property type="entry name" value="GpJ_HDII-ins2"/>
</dbReference>
<name>A0A921HC67_9PAST</name>
<feature type="domain" description="Tip attachment protein J" evidence="2">
    <location>
        <begin position="324"/>
        <end position="488"/>
    </location>
</feature>
<evidence type="ECO:0000256" key="1">
    <source>
        <dbReference type="SAM" id="MobiDB-lite"/>
    </source>
</evidence>
<dbReference type="PANTHER" id="PTHR36251">
    <property type="entry name" value="FELS-1 PROPHAGE HOST SPECIFICITY PROTEIN-RELATED"/>
    <property type="match status" value="1"/>
</dbReference>
<feature type="region of interest" description="Disordered" evidence="1">
    <location>
        <begin position="1"/>
        <end position="21"/>
    </location>
</feature>
<evidence type="ECO:0000259" key="2">
    <source>
        <dbReference type="Pfam" id="PF13550"/>
    </source>
</evidence>
<dbReference type="PANTHER" id="PTHR36251:SF2">
    <property type="entry name" value="GIFSY-2 PROPHAGE HOST SPECIFICITY PROTEIN J, PHAGE LAMBDA"/>
    <property type="match status" value="1"/>
</dbReference>
<protein>
    <submittedName>
        <fullName evidence="4">Phage tail protein</fullName>
    </submittedName>
</protein>
<dbReference type="Pfam" id="PF13550">
    <property type="entry name" value="Phage-tail_3"/>
    <property type="match status" value="1"/>
</dbReference>
<evidence type="ECO:0000313" key="5">
    <source>
        <dbReference type="Proteomes" id="UP000749334"/>
    </source>
</evidence>
<feature type="domain" description="Tip attachment protein J HDII-ins2" evidence="3">
    <location>
        <begin position="84"/>
        <end position="203"/>
    </location>
</feature>
<dbReference type="Proteomes" id="UP000749334">
    <property type="component" value="Unassembled WGS sequence"/>
</dbReference>
<gene>
    <name evidence="4" type="ORF">K8W15_10435</name>
</gene>
<dbReference type="InterPro" id="IPR053171">
    <property type="entry name" value="Viral_Tip_Attach_Protein"/>
</dbReference>